<evidence type="ECO:0000313" key="8">
    <source>
        <dbReference type="EMBL" id="ACM21340.1"/>
    </source>
</evidence>
<dbReference type="AlphaFoldDB" id="B9M2Z4"/>
<dbReference type="InterPro" id="IPR010225">
    <property type="entry name" value="HrpB"/>
</dbReference>
<dbReference type="InterPro" id="IPR013689">
    <property type="entry name" value="RNA_helicase_ATP-dep_HrpB_C"/>
</dbReference>
<dbReference type="PANTHER" id="PTHR43519">
    <property type="entry name" value="ATP-DEPENDENT RNA HELICASE HRPB"/>
    <property type="match status" value="1"/>
</dbReference>
<dbReference type="CDD" id="cd18791">
    <property type="entry name" value="SF2_C_RHA"/>
    <property type="match status" value="1"/>
</dbReference>
<dbReference type="Pfam" id="PF00271">
    <property type="entry name" value="Helicase_C"/>
    <property type="match status" value="1"/>
</dbReference>
<dbReference type="Pfam" id="PF00270">
    <property type="entry name" value="DEAD"/>
    <property type="match status" value="1"/>
</dbReference>
<keyword evidence="9" id="KW-1185">Reference proteome</keyword>
<dbReference type="InterPro" id="IPR014001">
    <property type="entry name" value="Helicase_ATP-bd"/>
</dbReference>
<dbReference type="STRING" id="316067.Geob_2997"/>
<dbReference type="SMART" id="SM00487">
    <property type="entry name" value="DEXDc"/>
    <property type="match status" value="1"/>
</dbReference>
<protein>
    <submittedName>
        <fullName evidence="8">ATP-dependent helicase HrpB</fullName>
    </submittedName>
</protein>
<dbReference type="SMART" id="SM00847">
    <property type="entry name" value="HA2"/>
    <property type="match status" value="1"/>
</dbReference>
<evidence type="ECO:0000259" key="6">
    <source>
        <dbReference type="PROSITE" id="PS51192"/>
    </source>
</evidence>
<dbReference type="Gene3D" id="3.40.50.300">
    <property type="entry name" value="P-loop containing nucleotide triphosphate hydrolases"/>
    <property type="match status" value="2"/>
</dbReference>
<dbReference type="NCBIfam" id="TIGR01970">
    <property type="entry name" value="DEAH_box_HrpB"/>
    <property type="match status" value="1"/>
</dbReference>
<name>B9M2Z4_GEODF</name>
<evidence type="ECO:0000256" key="3">
    <source>
        <dbReference type="ARBA" id="ARBA00022806"/>
    </source>
</evidence>
<dbReference type="PROSITE" id="PS51194">
    <property type="entry name" value="HELICASE_CTER"/>
    <property type="match status" value="1"/>
</dbReference>
<dbReference type="GO" id="GO:0005524">
    <property type="term" value="F:ATP binding"/>
    <property type="evidence" value="ECO:0007669"/>
    <property type="project" value="UniProtKB-KW"/>
</dbReference>
<dbReference type="HOGENOM" id="CLU_001832_5_6_7"/>
<dbReference type="Pfam" id="PF04408">
    <property type="entry name" value="WHD_HA2"/>
    <property type="match status" value="1"/>
</dbReference>
<evidence type="ECO:0000256" key="4">
    <source>
        <dbReference type="ARBA" id="ARBA00022840"/>
    </source>
</evidence>
<keyword evidence="2" id="KW-0378">Hydrolase</keyword>
<dbReference type="RefSeq" id="WP_012648068.1">
    <property type="nucleotide sequence ID" value="NC_011979.1"/>
</dbReference>
<dbReference type="KEGG" id="geo:Geob_2997"/>
<dbReference type="EMBL" id="CP001390">
    <property type="protein sequence ID" value="ACM21340.1"/>
    <property type="molecule type" value="Genomic_DNA"/>
</dbReference>
<dbReference type="Pfam" id="PF08482">
    <property type="entry name" value="HrpB_C"/>
    <property type="match status" value="1"/>
</dbReference>
<dbReference type="InterPro" id="IPR049614">
    <property type="entry name" value="HrpB_DEXH"/>
</dbReference>
<dbReference type="Proteomes" id="UP000007721">
    <property type="component" value="Chromosome"/>
</dbReference>
<dbReference type="PIRSF" id="PIRSF005496">
    <property type="entry name" value="ATP_hel_hrpB"/>
    <property type="match status" value="1"/>
</dbReference>
<dbReference type="InterPro" id="IPR001650">
    <property type="entry name" value="Helicase_C-like"/>
</dbReference>
<reference evidence="8 9" key="1">
    <citation type="submission" date="2009-01" db="EMBL/GenBank/DDBJ databases">
        <title>Complete sequence of Geobacter sp. FRC-32.</title>
        <authorList>
            <consortium name="US DOE Joint Genome Institute"/>
            <person name="Lucas S."/>
            <person name="Copeland A."/>
            <person name="Lapidus A."/>
            <person name="Glavina del Rio T."/>
            <person name="Dalin E."/>
            <person name="Tice H."/>
            <person name="Bruce D."/>
            <person name="Goodwin L."/>
            <person name="Pitluck S."/>
            <person name="Saunders E."/>
            <person name="Brettin T."/>
            <person name="Detter J.C."/>
            <person name="Han C."/>
            <person name="Larimer F."/>
            <person name="Land M."/>
            <person name="Hauser L."/>
            <person name="Kyrpides N."/>
            <person name="Ovchinnikova G."/>
            <person name="Kostka J."/>
            <person name="Richardson P."/>
        </authorList>
    </citation>
    <scope>NUCLEOTIDE SEQUENCE [LARGE SCALE GENOMIC DNA]</scope>
    <source>
        <strain evidence="9">DSM 22248 / JCM 15807 / FRC-32</strain>
    </source>
</reference>
<organism evidence="8 9">
    <name type="scientific">Geotalea daltonii (strain DSM 22248 / JCM 15807 / FRC-32)</name>
    <name type="common">Geobacter daltonii</name>
    <dbReference type="NCBI Taxonomy" id="316067"/>
    <lineage>
        <taxon>Bacteria</taxon>
        <taxon>Pseudomonadati</taxon>
        <taxon>Thermodesulfobacteriota</taxon>
        <taxon>Desulfuromonadia</taxon>
        <taxon>Geobacterales</taxon>
        <taxon>Geobacteraceae</taxon>
        <taxon>Geotalea</taxon>
    </lineage>
</organism>
<feature type="domain" description="Helicase C-terminal" evidence="7">
    <location>
        <begin position="203"/>
        <end position="364"/>
    </location>
</feature>
<evidence type="ECO:0000256" key="1">
    <source>
        <dbReference type="ARBA" id="ARBA00022741"/>
    </source>
</evidence>
<dbReference type="GO" id="GO:0004386">
    <property type="term" value="F:helicase activity"/>
    <property type="evidence" value="ECO:0007669"/>
    <property type="project" value="UniProtKB-KW"/>
</dbReference>
<dbReference type="GO" id="GO:0003676">
    <property type="term" value="F:nucleic acid binding"/>
    <property type="evidence" value="ECO:0007669"/>
    <property type="project" value="InterPro"/>
</dbReference>
<dbReference type="InterPro" id="IPR011545">
    <property type="entry name" value="DEAD/DEAH_box_helicase_dom"/>
</dbReference>
<dbReference type="InterPro" id="IPR027417">
    <property type="entry name" value="P-loop_NTPase"/>
</dbReference>
<dbReference type="FunFam" id="3.40.50.300:FF:002125">
    <property type="entry name" value="ATP-dependent helicase HrpB"/>
    <property type="match status" value="1"/>
</dbReference>
<sequence>MKQLPIDEILPQLLKSIKDNPALVIQAPPGAGKTTKIPLTLLQVLPPDRKIIMLEPRRLAATNAARWMAAQLGEEVGNTVGYTIRFERQVSAATRIEVVTEGILTRRLQADPQLTGIEMIIFDEFHERNLHSDLALALCRDAQLGLRPDLKLIVMSATLDAAPVAKLLGDAPLLTSEGRSYPVELRYLSGEPVGRTAEIMSAAIQRALGETEGDILAFLPGAGEIKRCAALLNGSTAAAIHPLYGDLPFARQEKAILPGPQRKIVLATNIAETSLTIEGVRVVIDSGLCRQQRFDPATGLNRLVTTRISAASASQRAGRAGRTAPGTCYRLWTEHSQSTLIPFTAPEIRSSDLSSLALELALWGVNDPSALSWLDVPPAAALAEARELLKKLDALDHNFLITKLGRKMALLPVHPRLGHLIIEGERRGYGELACDMAALLTERDIISGSSSHVTQVSDSDILDRIELVVDWRKGKSCSKGTDGMDSHSFSAVDRMAGQLKKLVGTGRATLPATAQAVGLLSALAYPDRIGQQREPDSPRYLLANGRGGTLSGRSSLRNAAYIVAVVMEGGEKGDGQIHSANALDLATLRKEFAADIQWLRSVSWDDRLQRVLAREEERLGALVLATRQINPSAEEVTAAFLGGIACGAGLTALNWTSRAEQFRLRILFLEGIFPESGLPDFSADNLLRTLPQWLGPYLSGIKNMAELQAVDIYTPLKNMLDYTQLRLLEEGAPTHITVPSGSSIPLEYSEDKPPVLAVKLQELFGLADTPRVAGGRIAVTLHLLSPARRPIQVTQDLRNFWNSTYVEVKKELKGRYPRHPWPDDPWNATPTRKAKPRG</sequence>
<dbReference type="OrthoDB" id="9805617at2"/>
<dbReference type="PANTHER" id="PTHR43519:SF1">
    <property type="entry name" value="ATP-DEPENDENT RNA HELICASE HRPB"/>
    <property type="match status" value="1"/>
</dbReference>
<gene>
    <name evidence="8" type="primary">hrpB</name>
    <name evidence="8" type="ordered locus">Geob_2997</name>
</gene>
<dbReference type="Gene3D" id="1.20.120.1080">
    <property type="match status" value="1"/>
</dbReference>
<evidence type="ECO:0000313" key="9">
    <source>
        <dbReference type="Proteomes" id="UP000007721"/>
    </source>
</evidence>
<keyword evidence="1" id="KW-0547">Nucleotide-binding</keyword>
<proteinExistence type="predicted"/>
<dbReference type="PROSITE" id="PS51192">
    <property type="entry name" value="HELICASE_ATP_BIND_1"/>
    <property type="match status" value="1"/>
</dbReference>
<keyword evidence="3 8" id="KW-0347">Helicase</keyword>
<dbReference type="SUPFAM" id="SSF52540">
    <property type="entry name" value="P-loop containing nucleoside triphosphate hydrolases"/>
    <property type="match status" value="1"/>
</dbReference>
<dbReference type="InterPro" id="IPR048333">
    <property type="entry name" value="HA2_WH"/>
</dbReference>
<dbReference type="SMART" id="SM00490">
    <property type="entry name" value="HELICc"/>
    <property type="match status" value="1"/>
</dbReference>
<evidence type="ECO:0000259" key="7">
    <source>
        <dbReference type="PROSITE" id="PS51194"/>
    </source>
</evidence>
<feature type="region of interest" description="Disordered" evidence="5">
    <location>
        <begin position="817"/>
        <end position="838"/>
    </location>
</feature>
<dbReference type="GO" id="GO:0016787">
    <property type="term" value="F:hydrolase activity"/>
    <property type="evidence" value="ECO:0007669"/>
    <property type="project" value="UniProtKB-KW"/>
</dbReference>
<keyword evidence="4" id="KW-0067">ATP-binding</keyword>
<accession>B9M2Z4</accession>
<dbReference type="InterPro" id="IPR007502">
    <property type="entry name" value="Helicase-assoc_dom"/>
</dbReference>
<dbReference type="CDD" id="cd17990">
    <property type="entry name" value="DEXHc_HrpB"/>
    <property type="match status" value="1"/>
</dbReference>
<evidence type="ECO:0000256" key="5">
    <source>
        <dbReference type="SAM" id="MobiDB-lite"/>
    </source>
</evidence>
<evidence type="ECO:0000256" key="2">
    <source>
        <dbReference type="ARBA" id="ARBA00022801"/>
    </source>
</evidence>
<feature type="domain" description="Helicase ATP-binding" evidence="6">
    <location>
        <begin position="14"/>
        <end position="177"/>
    </location>
</feature>
<dbReference type="eggNOG" id="COG1643">
    <property type="taxonomic scope" value="Bacteria"/>
</dbReference>